<evidence type="ECO:0000313" key="20">
    <source>
        <dbReference type="Proteomes" id="UP000254504"/>
    </source>
</evidence>
<dbReference type="Proteomes" id="UP000289132">
    <property type="component" value="Unassembled WGS sequence"/>
</dbReference>
<proteinExistence type="inferred from homology"/>
<comment type="subcellular location">
    <subcellularLocation>
        <location evidence="1">Cell inner membrane</location>
        <topology evidence="1">Multi-pass membrane protein</topology>
    </subcellularLocation>
</comment>
<dbReference type="GO" id="GO:0015123">
    <property type="term" value="F:acetate transmembrane transporter activity"/>
    <property type="evidence" value="ECO:0007669"/>
    <property type="project" value="TreeGrafter"/>
</dbReference>
<dbReference type="CDD" id="cd11480">
    <property type="entry name" value="SLC5sbd_u4"/>
    <property type="match status" value="1"/>
</dbReference>
<feature type="transmembrane region" description="Helical" evidence="17">
    <location>
        <begin position="434"/>
        <end position="455"/>
    </location>
</feature>
<dbReference type="PANTHER" id="PTHR48086:SF6">
    <property type="entry name" value="CATION_ACETATE SYMPORTER ACTP"/>
    <property type="match status" value="1"/>
</dbReference>
<dbReference type="NCBIfam" id="NF006903">
    <property type="entry name" value="PRK09395.1"/>
    <property type="match status" value="1"/>
</dbReference>
<feature type="transmembrane region" description="Helical" evidence="17">
    <location>
        <begin position="181"/>
        <end position="200"/>
    </location>
</feature>
<evidence type="ECO:0000256" key="17">
    <source>
        <dbReference type="SAM" id="Phobius"/>
    </source>
</evidence>
<dbReference type="Proteomes" id="UP000254504">
    <property type="component" value="Chromosome"/>
</dbReference>
<dbReference type="InterPro" id="IPR018212">
    <property type="entry name" value="Na/solute_symporter_CS"/>
</dbReference>
<dbReference type="FunFam" id="1.20.1730.10:FF:000001">
    <property type="entry name" value="Cation/acetate symporter ActP"/>
    <property type="match status" value="1"/>
</dbReference>
<feature type="transmembrane region" description="Helical" evidence="17">
    <location>
        <begin position="260"/>
        <end position="284"/>
    </location>
</feature>
<keyword evidence="4" id="KW-0813">Transport</keyword>
<evidence type="ECO:0000256" key="1">
    <source>
        <dbReference type="ARBA" id="ARBA00004429"/>
    </source>
</evidence>
<evidence type="ECO:0000256" key="6">
    <source>
        <dbReference type="ARBA" id="ARBA00022519"/>
    </source>
</evidence>
<protein>
    <recommendedName>
        <fullName evidence="3">Cation/acetate symporter ActP</fullName>
    </recommendedName>
    <alternativeName>
        <fullName evidence="15">Acetate permease</fullName>
    </alternativeName>
    <alternativeName>
        <fullName evidence="14">Acetate transporter ActP</fullName>
    </alternativeName>
</protein>
<dbReference type="Gene3D" id="1.20.1730.10">
    <property type="entry name" value="Sodium/glucose cotransporter"/>
    <property type="match status" value="1"/>
</dbReference>
<evidence type="ECO:0000256" key="4">
    <source>
        <dbReference type="ARBA" id="ARBA00022448"/>
    </source>
</evidence>
<keyword evidence="21" id="KW-1185">Reference proteome</keyword>
<sequence length="555" mass="59206">MLRILSIISIFAIWSFAAGDATFEGKRDLNISAIAMFLVFILGTLGITYWAAKRTKSASDFYTAGGGITGFQNGLAIAGDYMSAAAFLGVSGLIYMNGYDGVIYAVSFLVGWPVILFFMAEKLRNLGKFTFADIAAYRLGQKEIRTLAAFGSLSVVILYLIAQMVGAGKLIQILFGMDYEYAVFMVGALMIIYVTFGGMLATTWVQIIKAVLLLSGVSFMALMVLWHFGFNFESLAQTAVNNHIKGEEILKPGGFLSDPISAISLGMALMLGTAGLPHVLMRFFTVGNAKEARKSVVYATGFVAYFWIIISIVGLGAIAFLNSPDGAQYMEGAKAYLDGGKLFGGSNMASVHLSHMLGGNAFLGFISAVAFATILAVVSGLTLAGASAISHDIYANVINPNASDEKVVKISKITVIIVGIIGVTLGIAFESQNIAYMVGLAFGIAASANFPILFLSIYWSKLTTRGAFIGGFMGLITAVMLVILGPNVWVQILGNKEAIFPYAHPALFSVTVAFIGIWFFSITDNSKRANEDRAKFRAQNIRANTGIGSAGAVSH</sequence>
<keyword evidence="12 17" id="KW-0472">Membrane</keyword>
<dbReference type="PROSITE" id="PS00456">
    <property type="entry name" value="NA_SOLUT_SYMP_1"/>
    <property type="match status" value="1"/>
</dbReference>
<dbReference type="GO" id="GO:0015293">
    <property type="term" value="F:symporter activity"/>
    <property type="evidence" value="ECO:0007669"/>
    <property type="project" value="UniProtKB-KW"/>
</dbReference>
<evidence type="ECO:0000256" key="10">
    <source>
        <dbReference type="ARBA" id="ARBA00023053"/>
    </source>
</evidence>
<dbReference type="RefSeq" id="WP_115428822.1">
    <property type="nucleotide sequence ID" value="NZ_CP031367.1"/>
</dbReference>
<evidence type="ECO:0000256" key="3">
    <source>
        <dbReference type="ARBA" id="ARBA00018047"/>
    </source>
</evidence>
<feature type="transmembrane region" description="Helical" evidence="17">
    <location>
        <begin position="296"/>
        <end position="321"/>
    </location>
</feature>
<feature type="transmembrane region" description="Helical" evidence="17">
    <location>
        <begin position="207"/>
        <end position="228"/>
    </location>
</feature>
<feature type="transmembrane region" description="Helical" evidence="17">
    <location>
        <begin position="410"/>
        <end position="428"/>
    </location>
</feature>
<feature type="transmembrane region" description="Helical" evidence="17">
    <location>
        <begin position="467"/>
        <end position="490"/>
    </location>
</feature>
<evidence type="ECO:0000256" key="12">
    <source>
        <dbReference type="ARBA" id="ARBA00023136"/>
    </source>
</evidence>
<keyword evidence="11" id="KW-0406">Ion transport</keyword>
<feature type="transmembrane region" description="Helical" evidence="17">
    <location>
        <begin position="29"/>
        <end position="52"/>
    </location>
</feature>
<evidence type="ECO:0000256" key="7">
    <source>
        <dbReference type="ARBA" id="ARBA00022692"/>
    </source>
</evidence>
<comment type="similarity">
    <text evidence="2 16">Belongs to the sodium:solute symporter (SSF) (TC 2.A.21) family.</text>
</comment>
<dbReference type="NCBIfam" id="TIGR00813">
    <property type="entry name" value="sss"/>
    <property type="match status" value="1"/>
</dbReference>
<accession>A0AAD0VMK7</accession>
<evidence type="ECO:0000256" key="15">
    <source>
        <dbReference type="ARBA" id="ARBA00032392"/>
    </source>
</evidence>
<dbReference type="EMBL" id="CP031367">
    <property type="protein sequence ID" value="AXK49339.1"/>
    <property type="molecule type" value="Genomic_DNA"/>
</dbReference>
<dbReference type="InterPro" id="IPR050277">
    <property type="entry name" value="Sodium:Solute_Symporter"/>
</dbReference>
<evidence type="ECO:0000256" key="8">
    <source>
        <dbReference type="ARBA" id="ARBA00022847"/>
    </source>
</evidence>
<gene>
    <name evidence="18" type="primary">actP2</name>
    <name evidence="19" type="synonym">actP</name>
    <name evidence="18" type="ORF">ATR_1500</name>
    <name evidence="19" type="ORF">CRU87_07305</name>
</gene>
<dbReference type="GO" id="GO:0006847">
    <property type="term" value="P:plasma membrane acetate transport"/>
    <property type="evidence" value="ECO:0007669"/>
    <property type="project" value="TreeGrafter"/>
</dbReference>
<evidence type="ECO:0000256" key="5">
    <source>
        <dbReference type="ARBA" id="ARBA00022475"/>
    </source>
</evidence>
<keyword evidence="6" id="KW-0997">Cell inner membrane</keyword>
<feature type="transmembrane region" description="Helical" evidence="17">
    <location>
        <begin position="73"/>
        <end position="96"/>
    </location>
</feature>
<dbReference type="GO" id="GO:0005886">
    <property type="term" value="C:plasma membrane"/>
    <property type="evidence" value="ECO:0007669"/>
    <property type="project" value="UniProtKB-SubCell"/>
</dbReference>
<reference evidence="19 21" key="1">
    <citation type="submission" date="2017-10" db="EMBL/GenBank/DDBJ databases">
        <title>Genomics of the genus Arcobacter.</title>
        <authorList>
            <person name="Perez-Cataluna A."/>
            <person name="Figueras M.J."/>
        </authorList>
    </citation>
    <scope>NUCLEOTIDE SEQUENCE [LARGE SCALE GENOMIC DNA]</scope>
    <source>
        <strain evidence="19 21">LMG 25534</strain>
    </source>
</reference>
<dbReference type="Pfam" id="PF00474">
    <property type="entry name" value="SSF"/>
    <property type="match status" value="1"/>
</dbReference>
<evidence type="ECO:0000313" key="18">
    <source>
        <dbReference type="EMBL" id="AXK49339.1"/>
    </source>
</evidence>
<evidence type="ECO:0000256" key="11">
    <source>
        <dbReference type="ARBA" id="ARBA00023065"/>
    </source>
</evidence>
<evidence type="ECO:0000256" key="13">
    <source>
        <dbReference type="ARBA" id="ARBA00023201"/>
    </source>
</evidence>
<feature type="transmembrane region" description="Helical" evidence="17">
    <location>
        <begin position="362"/>
        <end position="389"/>
    </location>
</feature>
<evidence type="ECO:0000256" key="16">
    <source>
        <dbReference type="RuleBase" id="RU362091"/>
    </source>
</evidence>
<keyword evidence="10" id="KW-0915">Sodium</keyword>
<feature type="transmembrane region" description="Helical" evidence="17">
    <location>
        <begin position="502"/>
        <end position="520"/>
    </location>
</feature>
<dbReference type="InterPro" id="IPR001734">
    <property type="entry name" value="Na/solute_symporter"/>
</dbReference>
<evidence type="ECO:0000313" key="19">
    <source>
        <dbReference type="EMBL" id="RXJ90095.1"/>
    </source>
</evidence>
<dbReference type="PANTHER" id="PTHR48086">
    <property type="entry name" value="SODIUM/PROLINE SYMPORTER-RELATED"/>
    <property type="match status" value="1"/>
</dbReference>
<evidence type="ECO:0000256" key="9">
    <source>
        <dbReference type="ARBA" id="ARBA00022989"/>
    </source>
</evidence>
<dbReference type="AlphaFoldDB" id="A0AAD0VMK7"/>
<evidence type="ECO:0000256" key="2">
    <source>
        <dbReference type="ARBA" id="ARBA00006434"/>
    </source>
</evidence>
<dbReference type="InterPro" id="IPR038377">
    <property type="entry name" value="Na/Glc_symporter_sf"/>
</dbReference>
<dbReference type="EMBL" id="PDKD01000012">
    <property type="protein sequence ID" value="RXJ90095.1"/>
    <property type="molecule type" value="Genomic_DNA"/>
</dbReference>
<keyword evidence="8" id="KW-0769">Symport</keyword>
<reference evidence="18 20" key="2">
    <citation type="submission" date="2018-07" db="EMBL/GenBank/DDBJ databases">
        <title>Complete genome of the Arcobacter trophiarum type strain LMG 25534.</title>
        <authorList>
            <person name="Miller W.G."/>
            <person name="Yee E."/>
        </authorList>
    </citation>
    <scope>NUCLEOTIDE SEQUENCE [LARGE SCALE GENOMIC DNA]</scope>
    <source>
        <strain evidence="18 20">LMG 25534</strain>
    </source>
</reference>
<feature type="transmembrane region" description="Helical" evidence="17">
    <location>
        <begin position="147"/>
        <end position="175"/>
    </location>
</feature>
<organism evidence="18 20">
    <name type="scientific">Aliarcobacter trophiarum LMG 25534</name>
    <dbReference type="NCBI Taxonomy" id="1032241"/>
    <lineage>
        <taxon>Bacteria</taxon>
        <taxon>Pseudomonadati</taxon>
        <taxon>Campylobacterota</taxon>
        <taxon>Epsilonproteobacteria</taxon>
        <taxon>Campylobacterales</taxon>
        <taxon>Arcobacteraceae</taxon>
        <taxon>Aliarcobacter</taxon>
    </lineage>
</organism>
<dbReference type="PROSITE" id="PS50283">
    <property type="entry name" value="NA_SOLUT_SYMP_3"/>
    <property type="match status" value="1"/>
</dbReference>
<dbReference type="GO" id="GO:0006814">
    <property type="term" value="P:sodium ion transport"/>
    <property type="evidence" value="ECO:0007669"/>
    <property type="project" value="UniProtKB-KW"/>
</dbReference>
<keyword evidence="13" id="KW-0739">Sodium transport</keyword>
<keyword evidence="5" id="KW-1003">Cell membrane</keyword>
<name>A0AAD0VMK7_9BACT</name>
<dbReference type="KEGG" id="atp:ATR_1500"/>
<keyword evidence="7 17" id="KW-0812">Transmembrane</keyword>
<evidence type="ECO:0000313" key="21">
    <source>
        <dbReference type="Proteomes" id="UP000289132"/>
    </source>
</evidence>
<feature type="transmembrane region" description="Helical" evidence="17">
    <location>
        <begin position="102"/>
        <end position="120"/>
    </location>
</feature>
<evidence type="ECO:0000256" key="14">
    <source>
        <dbReference type="ARBA" id="ARBA00031561"/>
    </source>
</evidence>
<keyword evidence="9 17" id="KW-1133">Transmembrane helix</keyword>